<proteinExistence type="predicted"/>
<dbReference type="RefSeq" id="WP_146834856.1">
    <property type="nucleotide sequence ID" value="NZ_CP042476.1"/>
</dbReference>
<protein>
    <recommendedName>
        <fullName evidence="4">Aromatic hydrocarbon degradation protein</fullName>
    </recommendedName>
</protein>
<reference evidence="2 3" key="1">
    <citation type="submission" date="2019-08" db="EMBL/GenBank/DDBJ databases">
        <title>Antarcticibacterium arcticum sp. nov., a bacterium isolated from marine sediment of the Canadian Beaufort Sea.</title>
        <authorList>
            <person name="Lee Y.M."/>
            <person name="Baek K."/>
            <person name="Lee D.-H."/>
            <person name="Shin S.C."/>
            <person name="Jin Y.K."/>
            <person name="Park Y."/>
        </authorList>
    </citation>
    <scope>NUCLEOTIDE SEQUENCE [LARGE SCALE GENOMIC DNA]</scope>
    <source>
        <strain evidence="2 3">PAMC 28998</strain>
    </source>
</reference>
<evidence type="ECO:0000313" key="3">
    <source>
        <dbReference type="Proteomes" id="UP000321954"/>
    </source>
</evidence>
<dbReference type="AlphaFoldDB" id="A0A5B8YNI7"/>
<evidence type="ECO:0000256" key="1">
    <source>
        <dbReference type="SAM" id="SignalP"/>
    </source>
</evidence>
<dbReference type="KEGG" id="anp:FK178_10955"/>
<gene>
    <name evidence="2" type="ORF">FK178_10955</name>
</gene>
<evidence type="ECO:0008006" key="4">
    <source>
        <dbReference type="Google" id="ProtNLM"/>
    </source>
</evidence>
<name>A0A5B8YNI7_9FLAO</name>
<feature type="chain" id="PRO_5023013796" description="Aromatic hydrocarbon degradation protein" evidence="1">
    <location>
        <begin position="19"/>
        <end position="417"/>
    </location>
</feature>
<dbReference type="EMBL" id="CP042476">
    <property type="protein sequence ID" value="QED38203.1"/>
    <property type="molecule type" value="Genomic_DNA"/>
</dbReference>
<dbReference type="OrthoDB" id="1491239at2"/>
<keyword evidence="1" id="KW-0732">Signal</keyword>
<accession>A0A5B8YNI7</accession>
<keyword evidence="3" id="KW-1185">Reference proteome</keyword>
<dbReference type="SUPFAM" id="SSF56935">
    <property type="entry name" value="Porins"/>
    <property type="match status" value="1"/>
</dbReference>
<dbReference type="Proteomes" id="UP000321954">
    <property type="component" value="Chromosome"/>
</dbReference>
<dbReference type="Gene3D" id="2.40.160.60">
    <property type="entry name" value="Outer membrane protein transport protein (OMPP1/FadL/TodX)"/>
    <property type="match status" value="1"/>
</dbReference>
<organism evidence="2 3">
    <name type="scientific">Antarcticibacterium arcticum</name>
    <dbReference type="NCBI Taxonomy" id="2585771"/>
    <lineage>
        <taxon>Bacteria</taxon>
        <taxon>Pseudomonadati</taxon>
        <taxon>Bacteroidota</taxon>
        <taxon>Flavobacteriia</taxon>
        <taxon>Flavobacteriales</taxon>
        <taxon>Flavobacteriaceae</taxon>
        <taxon>Antarcticibacterium</taxon>
    </lineage>
</organism>
<evidence type="ECO:0000313" key="2">
    <source>
        <dbReference type="EMBL" id="QED38203.1"/>
    </source>
</evidence>
<sequence length="417" mass="46066">MIKRFSIIVALLFTVLTAAQEGTSSPYSYYGIGLTKFKGTVENQSMGGLMVFSDSIHVNLRNPASYGKLKLTTFAVGGSHQRSQLNSGNDNESSSTTSFDYLAIGIPTGKLNFGLGLIPYTSVGYRILDVNNETSNRFTGRGGMNKVYLTTAYAFSDNLSLGVDLNYNFGNIQNNFTVFQDQIQFGTRQINRTDFSGFNLNFGVDYQGKLNDKLRFHTAAVYSPQMDINTEGMRSTVPVIFNPEGVDNIPFGYQVTTTNLPESKMSLPAQLSLGAGLGAQNKWFLGAEYVNIQAADYNLNSGLSNLDHRYEAAAQYRIGGYYVPQYNSLTSYLKRVVYRAGLRYEETGLYLNNEGINEFGISFGIGLPAGTNFSNANIGLEYGQRGTTNSGLIKENFFKLSLSLSLNEKWFVQSRFD</sequence>
<feature type="signal peptide" evidence="1">
    <location>
        <begin position="1"/>
        <end position="18"/>
    </location>
</feature>